<proteinExistence type="predicted"/>
<gene>
    <name evidence="1" type="ORF">J2W52_005603</name>
</gene>
<evidence type="ECO:0000313" key="2">
    <source>
        <dbReference type="Proteomes" id="UP001250791"/>
    </source>
</evidence>
<keyword evidence="2" id="KW-1185">Reference proteome</keyword>
<organism evidence="1 2">
    <name type="scientific">Rhizobium miluonense</name>
    <dbReference type="NCBI Taxonomy" id="411945"/>
    <lineage>
        <taxon>Bacteria</taxon>
        <taxon>Pseudomonadati</taxon>
        <taxon>Pseudomonadota</taxon>
        <taxon>Alphaproteobacteria</taxon>
        <taxon>Hyphomicrobiales</taxon>
        <taxon>Rhizobiaceae</taxon>
        <taxon>Rhizobium/Agrobacterium group</taxon>
        <taxon>Rhizobium</taxon>
    </lineage>
</organism>
<feature type="non-terminal residue" evidence="1">
    <location>
        <position position="1"/>
    </location>
</feature>
<evidence type="ECO:0008006" key="3">
    <source>
        <dbReference type="Google" id="ProtNLM"/>
    </source>
</evidence>
<dbReference type="Proteomes" id="UP001250791">
    <property type="component" value="Unassembled WGS sequence"/>
</dbReference>
<protein>
    <recommendedName>
        <fullName evidence="3">LysR family transcriptional regulator</fullName>
    </recommendedName>
</protein>
<evidence type="ECO:0000313" key="1">
    <source>
        <dbReference type="EMBL" id="MDR6903970.1"/>
    </source>
</evidence>
<reference evidence="1 2" key="1">
    <citation type="submission" date="2023-07" db="EMBL/GenBank/DDBJ databases">
        <title>Sorghum-associated microbial communities from plants grown in Nebraska, USA.</title>
        <authorList>
            <person name="Schachtman D."/>
        </authorList>
    </citation>
    <scope>NUCLEOTIDE SEQUENCE [LARGE SCALE GENOMIC DNA]</scope>
    <source>
        <strain evidence="1 2">3199</strain>
    </source>
</reference>
<dbReference type="EMBL" id="JAVDUP010000012">
    <property type="protein sequence ID" value="MDR6903970.1"/>
    <property type="molecule type" value="Genomic_DNA"/>
</dbReference>
<accession>A0ABU1SYI5</accession>
<sequence>EMALVKGRMRLSREAKLLAEFLSERLTPAAAELA</sequence>
<name>A0ABU1SYI5_9HYPH</name>
<comment type="caution">
    <text evidence="1">The sequence shown here is derived from an EMBL/GenBank/DDBJ whole genome shotgun (WGS) entry which is preliminary data.</text>
</comment>